<evidence type="ECO:0000313" key="6">
    <source>
        <dbReference type="EMBL" id="GEY92143.1"/>
    </source>
</evidence>
<protein>
    <submittedName>
        <fullName evidence="6">Cytochrome P450 CYP82D47-like</fullName>
    </submittedName>
</protein>
<evidence type="ECO:0000256" key="2">
    <source>
        <dbReference type="ARBA" id="ARBA00022723"/>
    </source>
</evidence>
<dbReference type="EMBL" id="BKCJ010222639">
    <property type="protein sequence ID" value="GEY92143.1"/>
    <property type="molecule type" value="Genomic_DNA"/>
</dbReference>
<keyword evidence="2" id="KW-0479">Metal-binding</keyword>
<organism evidence="6">
    <name type="scientific">Tanacetum cinerariifolium</name>
    <name type="common">Dalmatian daisy</name>
    <name type="synonym">Chrysanthemum cinerariifolium</name>
    <dbReference type="NCBI Taxonomy" id="118510"/>
    <lineage>
        <taxon>Eukaryota</taxon>
        <taxon>Viridiplantae</taxon>
        <taxon>Streptophyta</taxon>
        <taxon>Embryophyta</taxon>
        <taxon>Tracheophyta</taxon>
        <taxon>Spermatophyta</taxon>
        <taxon>Magnoliopsida</taxon>
        <taxon>eudicotyledons</taxon>
        <taxon>Gunneridae</taxon>
        <taxon>Pentapetalae</taxon>
        <taxon>asterids</taxon>
        <taxon>campanulids</taxon>
        <taxon>Asterales</taxon>
        <taxon>Asteraceae</taxon>
        <taxon>Asteroideae</taxon>
        <taxon>Anthemideae</taxon>
        <taxon>Anthemidinae</taxon>
        <taxon>Tanacetum</taxon>
    </lineage>
</organism>
<evidence type="ECO:0000256" key="4">
    <source>
        <dbReference type="ARBA" id="ARBA00023004"/>
    </source>
</evidence>
<dbReference type="GO" id="GO:0005506">
    <property type="term" value="F:iron ion binding"/>
    <property type="evidence" value="ECO:0007669"/>
    <property type="project" value="InterPro"/>
</dbReference>
<dbReference type="InterPro" id="IPR050651">
    <property type="entry name" value="Plant_Cytochrome_P450_Monoox"/>
</dbReference>
<keyword evidence="4" id="KW-0408">Iron</keyword>
<dbReference type="SUPFAM" id="SSF48264">
    <property type="entry name" value="Cytochrome P450"/>
    <property type="match status" value="1"/>
</dbReference>
<evidence type="ECO:0000256" key="3">
    <source>
        <dbReference type="ARBA" id="ARBA00023002"/>
    </source>
</evidence>
<sequence length="102" mass="11835">MFLINDEEGVRFQNAVKRIFEFLVAFVASDFIPFTNRFDLGGYEKKMKIAGQEIDNIFVGWLKEHKRYKESEKQGQEMGNQVFIDVLYSVLQGASPEDFPGF</sequence>
<accession>A0A699I018</accession>
<evidence type="ECO:0000256" key="1">
    <source>
        <dbReference type="ARBA" id="ARBA00022617"/>
    </source>
</evidence>
<dbReference type="AlphaFoldDB" id="A0A699I018"/>
<dbReference type="GO" id="GO:0020037">
    <property type="term" value="F:heme binding"/>
    <property type="evidence" value="ECO:0007669"/>
    <property type="project" value="InterPro"/>
</dbReference>
<keyword evidence="5" id="KW-0503">Monooxygenase</keyword>
<keyword evidence="1" id="KW-0349">Heme</keyword>
<comment type="caution">
    <text evidence="6">The sequence shown here is derived from an EMBL/GenBank/DDBJ whole genome shotgun (WGS) entry which is preliminary data.</text>
</comment>
<reference evidence="6" key="1">
    <citation type="journal article" date="2019" name="Sci. Rep.">
        <title>Draft genome of Tanacetum cinerariifolium, the natural source of mosquito coil.</title>
        <authorList>
            <person name="Yamashiro T."/>
            <person name="Shiraishi A."/>
            <person name="Satake H."/>
            <person name="Nakayama K."/>
        </authorList>
    </citation>
    <scope>NUCLEOTIDE SEQUENCE</scope>
</reference>
<dbReference type="InterPro" id="IPR036396">
    <property type="entry name" value="Cyt_P450_sf"/>
</dbReference>
<evidence type="ECO:0000256" key="5">
    <source>
        <dbReference type="ARBA" id="ARBA00023033"/>
    </source>
</evidence>
<dbReference type="Gene3D" id="1.10.630.10">
    <property type="entry name" value="Cytochrome P450"/>
    <property type="match status" value="1"/>
</dbReference>
<gene>
    <name evidence="6" type="ORF">Tci_464117</name>
</gene>
<dbReference type="GO" id="GO:0016705">
    <property type="term" value="F:oxidoreductase activity, acting on paired donors, with incorporation or reduction of molecular oxygen"/>
    <property type="evidence" value="ECO:0007669"/>
    <property type="project" value="InterPro"/>
</dbReference>
<dbReference type="GO" id="GO:0004497">
    <property type="term" value="F:monooxygenase activity"/>
    <property type="evidence" value="ECO:0007669"/>
    <property type="project" value="UniProtKB-KW"/>
</dbReference>
<dbReference type="PANTHER" id="PTHR47947">
    <property type="entry name" value="CYTOCHROME P450 82C3-RELATED"/>
    <property type="match status" value="1"/>
</dbReference>
<proteinExistence type="predicted"/>
<keyword evidence="3" id="KW-0560">Oxidoreductase</keyword>
<name>A0A699I018_TANCI</name>
<dbReference type="PANTHER" id="PTHR47947:SF43">
    <property type="entry name" value="CYTOCHROME P450-RELATED"/>
    <property type="match status" value="1"/>
</dbReference>